<evidence type="ECO:0000313" key="2">
    <source>
        <dbReference type="Proteomes" id="UP000324897"/>
    </source>
</evidence>
<gene>
    <name evidence="1" type="ORF">EJB05_02396</name>
</gene>
<name>A0A5J9WSZ9_9POAL</name>
<protein>
    <submittedName>
        <fullName evidence="1">Uncharacterized protein</fullName>
    </submittedName>
</protein>
<keyword evidence="2" id="KW-1185">Reference proteome</keyword>
<dbReference type="Proteomes" id="UP000324897">
    <property type="component" value="Chromosome 6"/>
</dbReference>
<comment type="caution">
    <text evidence="1">The sequence shown here is derived from an EMBL/GenBank/DDBJ whole genome shotgun (WGS) entry which is preliminary data.</text>
</comment>
<reference evidence="1 2" key="1">
    <citation type="journal article" date="2019" name="Sci. Rep.">
        <title>A high-quality genome of Eragrostis curvula grass provides insights into Poaceae evolution and supports new strategies to enhance forage quality.</title>
        <authorList>
            <person name="Carballo J."/>
            <person name="Santos B.A.C.M."/>
            <person name="Zappacosta D."/>
            <person name="Garbus I."/>
            <person name="Selva J.P."/>
            <person name="Gallo C.A."/>
            <person name="Diaz A."/>
            <person name="Albertini E."/>
            <person name="Caccamo M."/>
            <person name="Echenique V."/>
        </authorList>
    </citation>
    <scope>NUCLEOTIDE SEQUENCE [LARGE SCALE GENOMIC DNA]</scope>
    <source>
        <strain evidence="2">cv. Victoria</strain>
        <tissue evidence="1">Leaf</tissue>
    </source>
</reference>
<dbReference type="Gramene" id="TVU50995">
    <property type="protein sequence ID" value="TVU50995"/>
    <property type="gene ID" value="EJB05_02396"/>
</dbReference>
<accession>A0A5J9WSZ9</accession>
<dbReference type="EMBL" id="RWGY01000002">
    <property type="protein sequence ID" value="TVU50995.1"/>
    <property type="molecule type" value="Genomic_DNA"/>
</dbReference>
<feature type="non-terminal residue" evidence="1">
    <location>
        <position position="1"/>
    </location>
</feature>
<proteinExistence type="predicted"/>
<evidence type="ECO:0000313" key="1">
    <source>
        <dbReference type="EMBL" id="TVU50995.1"/>
    </source>
</evidence>
<dbReference type="AlphaFoldDB" id="A0A5J9WSZ9"/>
<organism evidence="1 2">
    <name type="scientific">Eragrostis curvula</name>
    <name type="common">weeping love grass</name>
    <dbReference type="NCBI Taxonomy" id="38414"/>
    <lineage>
        <taxon>Eukaryota</taxon>
        <taxon>Viridiplantae</taxon>
        <taxon>Streptophyta</taxon>
        <taxon>Embryophyta</taxon>
        <taxon>Tracheophyta</taxon>
        <taxon>Spermatophyta</taxon>
        <taxon>Magnoliopsida</taxon>
        <taxon>Liliopsida</taxon>
        <taxon>Poales</taxon>
        <taxon>Poaceae</taxon>
        <taxon>PACMAD clade</taxon>
        <taxon>Chloridoideae</taxon>
        <taxon>Eragrostideae</taxon>
        <taxon>Eragrostidinae</taxon>
        <taxon>Eragrostis</taxon>
    </lineage>
</organism>
<sequence>MSTPSPENNAHGRQIVAPPQCLDVVAFVRLASRISHPPETGQKLLAASPSASLLLIPGASPSLACPPVAGALCLFPVIVLGVLESSLIQFNSIGSASPLPYRFNSFGCADLQLARGQIRKGMGGKKIEMKKQKKRPTKENRHFFYTHHLHPRQPLLPSESIYILDPPLYLSVLSKPPWNMTIIYVSTGQ</sequence>